<accession>A0A6G1F227</accession>
<dbReference type="GO" id="GO:0005634">
    <property type="term" value="C:nucleus"/>
    <property type="evidence" value="ECO:0007669"/>
    <property type="project" value="UniProtKB-SubCell"/>
</dbReference>
<feature type="region of interest" description="Disordered" evidence="2">
    <location>
        <begin position="18"/>
        <end position="40"/>
    </location>
</feature>
<evidence type="ECO:0000256" key="1">
    <source>
        <dbReference type="PROSITE-ProRule" id="PRU00649"/>
    </source>
</evidence>
<comment type="caution">
    <text evidence="4">The sequence shown here is derived from an EMBL/GenBank/DDBJ whole genome shotgun (WGS) entry which is preliminary data.</text>
</comment>
<dbReference type="OrthoDB" id="696179at2759"/>
<reference evidence="4 5" key="1">
    <citation type="submission" date="2019-11" db="EMBL/GenBank/DDBJ databases">
        <title>Whole genome sequence of Oryza granulata.</title>
        <authorList>
            <person name="Li W."/>
        </authorList>
    </citation>
    <scope>NUCLEOTIDE SEQUENCE [LARGE SCALE GENOMIC DNA]</scope>
    <source>
        <strain evidence="5">cv. Menghai</strain>
        <tissue evidence="4">Leaf</tissue>
    </source>
</reference>
<dbReference type="SUPFAM" id="SSF47676">
    <property type="entry name" value="Conserved domain common to transcription factors TFIIS, elongin A, CRSP70"/>
    <property type="match status" value="1"/>
</dbReference>
<dbReference type="InterPro" id="IPR035441">
    <property type="entry name" value="TFIIS/LEDGF_dom_sf"/>
</dbReference>
<dbReference type="PROSITE" id="PS51319">
    <property type="entry name" value="TFIIS_N"/>
    <property type="match status" value="1"/>
</dbReference>
<evidence type="ECO:0000259" key="3">
    <source>
        <dbReference type="PROSITE" id="PS51319"/>
    </source>
</evidence>
<dbReference type="AlphaFoldDB" id="A0A6G1F227"/>
<feature type="compositionally biased region" description="Low complexity" evidence="2">
    <location>
        <begin position="95"/>
        <end position="108"/>
    </location>
</feature>
<dbReference type="Gene3D" id="1.20.930.10">
    <property type="entry name" value="Conserved domain common to transcription factors TFIIS, elongin A, CRSP70"/>
    <property type="match status" value="1"/>
</dbReference>
<evidence type="ECO:0000313" key="4">
    <source>
        <dbReference type="EMBL" id="KAF0930947.1"/>
    </source>
</evidence>
<feature type="region of interest" description="Disordered" evidence="2">
    <location>
        <begin position="80"/>
        <end position="113"/>
    </location>
</feature>
<organism evidence="4 5">
    <name type="scientific">Oryza meyeriana var. granulata</name>
    <dbReference type="NCBI Taxonomy" id="110450"/>
    <lineage>
        <taxon>Eukaryota</taxon>
        <taxon>Viridiplantae</taxon>
        <taxon>Streptophyta</taxon>
        <taxon>Embryophyta</taxon>
        <taxon>Tracheophyta</taxon>
        <taxon>Spermatophyta</taxon>
        <taxon>Magnoliopsida</taxon>
        <taxon>Liliopsida</taxon>
        <taxon>Poales</taxon>
        <taxon>Poaceae</taxon>
        <taxon>BOP clade</taxon>
        <taxon>Oryzoideae</taxon>
        <taxon>Oryzeae</taxon>
        <taxon>Oryzinae</taxon>
        <taxon>Oryza</taxon>
        <taxon>Oryza meyeriana</taxon>
    </lineage>
</organism>
<dbReference type="PANTHER" id="PTHR46554">
    <property type="entry name" value="MEDIATOR OF RNA POLYMERASE II TRANSCRIPTION SUBUNIT 26A-RELATED"/>
    <property type="match status" value="1"/>
</dbReference>
<comment type="subcellular location">
    <subcellularLocation>
        <location evidence="1">Nucleus</location>
    </subcellularLocation>
</comment>
<evidence type="ECO:0000313" key="5">
    <source>
        <dbReference type="Proteomes" id="UP000479710"/>
    </source>
</evidence>
<keyword evidence="5" id="KW-1185">Reference proteome</keyword>
<evidence type="ECO:0000256" key="2">
    <source>
        <dbReference type="SAM" id="MobiDB-lite"/>
    </source>
</evidence>
<feature type="compositionally biased region" description="Basic and acidic residues" evidence="2">
    <location>
        <begin position="18"/>
        <end position="38"/>
    </location>
</feature>
<gene>
    <name evidence="4" type="ORF">E2562_038266</name>
</gene>
<dbReference type="PANTHER" id="PTHR46554:SF5">
    <property type="entry name" value="OS10G0327400 PROTEIN"/>
    <property type="match status" value="1"/>
</dbReference>
<dbReference type="Proteomes" id="UP000479710">
    <property type="component" value="Unassembled WGS sequence"/>
</dbReference>
<proteinExistence type="predicted"/>
<feature type="domain" description="TFIIS N-terminal" evidence="3">
    <location>
        <begin position="20"/>
        <end position="99"/>
    </location>
</feature>
<dbReference type="EMBL" id="SPHZ02000002">
    <property type="protein sequence ID" value="KAF0930947.1"/>
    <property type="molecule type" value="Genomic_DNA"/>
</dbReference>
<keyword evidence="1" id="KW-0539">Nucleus</keyword>
<sequence length="186" mass="19846">MSDLARVAMVGGEAEAVEREMVRSKGDEELDGRPRSDSSEEAMAELLRALQAVPMTFQALEATMIGKTISGLRKHSSEQTASALAAADHAKKAKTAAAHKQAPAATPKSKSKEAPALPLVDDAKLVAAKRKLQEGYKEAASAKKQRMIQVIDAPGKTNWRPVAVVERRRIAPAAATVPPLRMCRAA</sequence>
<dbReference type="InterPro" id="IPR017923">
    <property type="entry name" value="TFIIS_N"/>
</dbReference>
<protein>
    <recommendedName>
        <fullName evidence="3">TFIIS N-terminal domain-containing protein</fullName>
    </recommendedName>
</protein>
<name>A0A6G1F227_9ORYZ</name>
<dbReference type="Pfam" id="PF08711">
    <property type="entry name" value="Med26"/>
    <property type="match status" value="1"/>
</dbReference>